<comment type="caution">
    <text evidence="1">The sequence shown here is derived from an EMBL/GenBank/DDBJ whole genome shotgun (WGS) entry which is preliminary data.</text>
</comment>
<evidence type="ECO:0000313" key="1">
    <source>
        <dbReference type="EMBL" id="KAJ2997605.1"/>
    </source>
</evidence>
<proteinExistence type="predicted"/>
<keyword evidence="2" id="KW-1185">Reference proteome</keyword>
<gene>
    <name evidence="1" type="ORF">NUW58_g599</name>
</gene>
<dbReference type="Proteomes" id="UP001143856">
    <property type="component" value="Unassembled WGS sequence"/>
</dbReference>
<protein>
    <submittedName>
        <fullName evidence="1">Uncharacterized protein</fullName>
    </submittedName>
</protein>
<sequence length="279" mass="29861">MAPSYNRDTKASELVSHYAPLIRGKTIFITGVSPGSLGHGFVKQVAAAKPAIFILASRSIPKMQSVIDELHTAHPDIKVKPLALNLLSFAEVRKAAETVNSWADVPNIDVLVTNAGIMAVPYHQTEDGIESQFQTNHLSHFLLANLVMDKILASKSPRIVAVSSDVHRVGHIRWTDPSFNNGKDYQRWLAYGQSKTANSLMAVALAEKIVASVLDNKSNVGVAREVDSQLDLGNGRDVHGVTREAADIACAIVAVLGHAGLSLVERGHDGGRVIGAVGN</sequence>
<dbReference type="EMBL" id="JAPDGR010000052">
    <property type="protein sequence ID" value="KAJ2997605.1"/>
    <property type="molecule type" value="Genomic_DNA"/>
</dbReference>
<reference evidence="1" key="1">
    <citation type="submission" date="2022-10" db="EMBL/GenBank/DDBJ databases">
        <title>Genome Sequence of Xylaria curta.</title>
        <authorList>
            <person name="Buettner E."/>
        </authorList>
    </citation>
    <scope>NUCLEOTIDE SEQUENCE</scope>
    <source>
        <strain evidence="1">Babe10</strain>
    </source>
</reference>
<evidence type="ECO:0000313" key="2">
    <source>
        <dbReference type="Proteomes" id="UP001143856"/>
    </source>
</evidence>
<accession>A0ACC1PQM9</accession>
<name>A0ACC1PQM9_9PEZI</name>
<organism evidence="1 2">
    <name type="scientific">Xylaria curta</name>
    <dbReference type="NCBI Taxonomy" id="42375"/>
    <lineage>
        <taxon>Eukaryota</taxon>
        <taxon>Fungi</taxon>
        <taxon>Dikarya</taxon>
        <taxon>Ascomycota</taxon>
        <taxon>Pezizomycotina</taxon>
        <taxon>Sordariomycetes</taxon>
        <taxon>Xylariomycetidae</taxon>
        <taxon>Xylariales</taxon>
        <taxon>Xylariaceae</taxon>
        <taxon>Xylaria</taxon>
    </lineage>
</organism>